<dbReference type="InterPro" id="IPR050738">
    <property type="entry name" value="Sulfatase"/>
</dbReference>
<dbReference type="SUPFAM" id="SSF53649">
    <property type="entry name" value="Alkaline phosphatase-like"/>
    <property type="match status" value="1"/>
</dbReference>
<dbReference type="PROSITE" id="PS50025">
    <property type="entry name" value="LAM_G_DOMAIN"/>
    <property type="match status" value="1"/>
</dbReference>
<dbReference type="Gene3D" id="3.40.720.10">
    <property type="entry name" value="Alkaline Phosphatase, subunit A"/>
    <property type="match status" value="1"/>
</dbReference>
<dbReference type="InterPro" id="IPR000917">
    <property type="entry name" value="Sulfatase_N"/>
</dbReference>
<dbReference type="GO" id="GO:0004065">
    <property type="term" value="F:arylsulfatase activity"/>
    <property type="evidence" value="ECO:0007669"/>
    <property type="project" value="TreeGrafter"/>
</dbReference>
<dbReference type="PANTHER" id="PTHR42693:SF42">
    <property type="entry name" value="ARYLSULFATASE G"/>
    <property type="match status" value="1"/>
</dbReference>
<accession>A0AAD3CS46</accession>
<evidence type="ECO:0000256" key="4">
    <source>
        <dbReference type="ARBA" id="ARBA00022729"/>
    </source>
</evidence>
<dbReference type="Gene3D" id="3.60.21.10">
    <property type="match status" value="1"/>
</dbReference>
<name>A0AAD3CS46_9STRA</name>
<evidence type="ECO:0000256" key="5">
    <source>
        <dbReference type="ARBA" id="ARBA00022801"/>
    </source>
</evidence>
<keyword evidence="5" id="KW-0378">Hydrolase</keyword>
<dbReference type="InterPro" id="IPR017850">
    <property type="entry name" value="Alkaline_phosphatase_core_sf"/>
</dbReference>
<comment type="cofactor">
    <cofactor evidence="1">
        <name>Ca(2+)</name>
        <dbReference type="ChEBI" id="CHEBI:29108"/>
    </cofactor>
</comment>
<keyword evidence="3" id="KW-0479">Metal-binding</keyword>
<gene>
    <name evidence="9" type="ORF">CTEN210_06541</name>
</gene>
<evidence type="ECO:0000256" key="6">
    <source>
        <dbReference type="ARBA" id="ARBA00022837"/>
    </source>
</evidence>
<evidence type="ECO:0000256" key="3">
    <source>
        <dbReference type="ARBA" id="ARBA00022723"/>
    </source>
</evidence>
<evidence type="ECO:0000259" key="8">
    <source>
        <dbReference type="PROSITE" id="PS50025"/>
    </source>
</evidence>
<dbReference type="Proteomes" id="UP001054902">
    <property type="component" value="Unassembled WGS sequence"/>
</dbReference>
<dbReference type="InterPro" id="IPR029052">
    <property type="entry name" value="Metallo-depent_PP-like"/>
</dbReference>
<dbReference type="PANTHER" id="PTHR42693">
    <property type="entry name" value="ARYLSULFATASE FAMILY MEMBER"/>
    <property type="match status" value="1"/>
</dbReference>
<feature type="signal peptide" evidence="7">
    <location>
        <begin position="1"/>
        <end position="21"/>
    </location>
</feature>
<dbReference type="SMART" id="SM00282">
    <property type="entry name" value="LamG"/>
    <property type="match status" value="1"/>
</dbReference>
<keyword evidence="4 7" id="KW-0732">Signal</keyword>
<organism evidence="9 10">
    <name type="scientific">Chaetoceros tenuissimus</name>
    <dbReference type="NCBI Taxonomy" id="426638"/>
    <lineage>
        <taxon>Eukaryota</taxon>
        <taxon>Sar</taxon>
        <taxon>Stramenopiles</taxon>
        <taxon>Ochrophyta</taxon>
        <taxon>Bacillariophyta</taxon>
        <taxon>Coscinodiscophyceae</taxon>
        <taxon>Chaetocerotophycidae</taxon>
        <taxon>Chaetocerotales</taxon>
        <taxon>Chaetocerotaceae</taxon>
        <taxon>Chaetoceros</taxon>
    </lineage>
</organism>
<dbReference type="SUPFAM" id="SSF56300">
    <property type="entry name" value="Metallo-dependent phosphatases"/>
    <property type="match status" value="1"/>
</dbReference>
<sequence length="1397" mass="157761">MKLYHIHIFLMLLSRTKCCDAKVKQRKENVRRKTQDDSKKPNILIILADDVGTSDIPYWGDNIVPMNNIQKLQSQGVTFMDAHASPLCAPSRYMLLSGNYPHRGYQKGGAWNFSAEQNQFMNNQKSIAEVLKDQFNYHTGMYGKWHLGGRVPDGGTYSDDKSRPLTCCDIDWNKPMEDGPNSIGFDESFYTMGGIQSPPYSFFRNEYLQTDVNNIKFWENGTYTTVNNNGESIISKPGEGDPEWDSTEYNTRLVKEVDDFLENHNTTDPFFLYVGLGQVHLPHSPPKFYMDGTPVEGVFGHPHLDLLYEMDLVVGSLMSSVEDRGLMENTLVIFTSDNGGLNPSYLGYTVGDRHLRGYKASIWEGGHTIPMIMRYDGILPAGENRTGLVGLNDVYATLADFVGFDIPDGSAQDSISFAQHAKSEEKTSDREFLGVWNWAEKPAHGIRYGKYKYAMMLNDTNDEYLYDLSNDVREERNLLQESSEYIDDLKNQMTTELRRLGFCPLDVEEPFVIPYGPDKGKEVTCQYFKEDKTRCSSVYIGEVNCNSVCGRNKHLCKVYPKSKSSQCQDDRSFEFIKDNGATGNCIWLSKRVQRKEKYCGIAEISNGCMATCEKCSKNIPNTSSAPSRPPTSCWNKKLFRFATSTGDKSCKWLCKSKKAKKVKMRQARYCKGDISISCCNACNAGPRCRQGTLAASPNGDDGTSFLVIADMHSMSAFAFEDQFPSSYLQQTWNNLTNILENIRENYSNTDIVLAPGDITSFGKMSNDKIQNMTGIEDENDAVYHATKTTFNKTSELYQGAGFTTFLPCLGDHEIGGNKGFRVTGSRSKFSSIHSYRQAWIDSFMIKGGTNEFKFQTDLNGVSSRPYDTDFEGTSYAYRYKKSLFITLDIFLTVNNGKANYIDREKGHGGEGAITCSLKGNHLQWFENVLVAARSDDSIKHIFVQAHVPIQHPVRKAKCSGQFLDDQTESDFWKLMEKYNVDIYFAGEVHSTTVTKSKSFGSSLLQIVSRAKNLSGFLTVDTSNDTITVKQFKEVGSEEKFNNKYSQNGILTINKSDASNVQISSGGELEILDDSVPLIHFDFQAIHDMSERQVDGMQNDDSLIAYSQIVGNMTCSESIHNKGSFGQQYDAQISNIDIVQGRYENTLAGKFSQSSRMGVHSVGPFTAGMVHSISFWMKTGEASKEMVLLYFGPKYKSSAKDSLVFSIKNGNLGFRFTRSSARFRLIEDKMLADNQWHQIVMSMPYKSCKYSEVDIYIDDKKYKFEQIRGVDNYIFFHTDGRLNIGGYGYAKYSNADDAVDNFEGEMDDIKIWSKSYQKSKSQPVQNTAAPSQSPRSCWNKKQYRFSTSFGDKSCKWICRSKKAEKVKRRQKRYCMGDISRSCCKACNVGPRCTREIVS</sequence>
<dbReference type="Gene3D" id="2.60.120.200">
    <property type="match status" value="1"/>
</dbReference>
<keyword evidence="10" id="KW-1185">Reference proteome</keyword>
<evidence type="ECO:0000256" key="7">
    <source>
        <dbReference type="SAM" id="SignalP"/>
    </source>
</evidence>
<evidence type="ECO:0000256" key="1">
    <source>
        <dbReference type="ARBA" id="ARBA00001913"/>
    </source>
</evidence>
<dbReference type="GO" id="GO:0046872">
    <property type="term" value="F:metal ion binding"/>
    <property type="evidence" value="ECO:0007669"/>
    <property type="project" value="UniProtKB-KW"/>
</dbReference>
<evidence type="ECO:0000313" key="10">
    <source>
        <dbReference type="Proteomes" id="UP001054902"/>
    </source>
</evidence>
<evidence type="ECO:0000313" key="9">
    <source>
        <dbReference type="EMBL" id="GFH50065.1"/>
    </source>
</evidence>
<dbReference type="Pfam" id="PF00884">
    <property type="entry name" value="Sulfatase"/>
    <property type="match status" value="1"/>
</dbReference>
<comment type="caution">
    <text evidence="9">The sequence shown here is derived from an EMBL/GenBank/DDBJ whole genome shotgun (WGS) entry which is preliminary data.</text>
</comment>
<reference evidence="9 10" key="1">
    <citation type="journal article" date="2021" name="Sci. Rep.">
        <title>The genome of the diatom Chaetoceros tenuissimus carries an ancient integrated fragment of an extant virus.</title>
        <authorList>
            <person name="Hongo Y."/>
            <person name="Kimura K."/>
            <person name="Takaki Y."/>
            <person name="Yoshida Y."/>
            <person name="Baba S."/>
            <person name="Kobayashi G."/>
            <person name="Nagasaki K."/>
            <person name="Hano T."/>
            <person name="Tomaru Y."/>
        </authorList>
    </citation>
    <scope>NUCLEOTIDE SEQUENCE [LARGE SCALE GENOMIC DNA]</scope>
    <source>
        <strain evidence="9 10">NIES-3715</strain>
    </source>
</reference>
<dbReference type="InterPro" id="IPR001791">
    <property type="entry name" value="Laminin_G"/>
</dbReference>
<dbReference type="CDD" id="cd00110">
    <property type="entry name" value="LamG"/>
    <property type="match status" value="1"/>
</dbReference>
<comment type="similarity">
    <text evidence="2">Belongs to the sulfatase family.</text>
</comment>
<dbReference type="SUPFAM" id="SSF49899">
    <property type="entry name" value="Concanavalin A-like lectins/glucanases"/>
    <property type="match status" value="1"/>
</dbReference>
<evidence type="ECO:0000256" key="2">
    <source>
        <dbReference type="ARBA" id="ARBA00008779"/>
    </source>
</evidence>
<feature type="chain" id="PRO_5042110277" description="Laminin G domain-containing protein" evidence="7">
    <location>
        <begin position="22"/>
        <end position="1397"/>
    </location>
</feature>
<feature type="domain" description="Laminin G" evidence="8">
    <location>
        <begin position="1145"/>
        <end position="1336"/>
    </location>
</feature>
<keyword evidence="6" id="KW-0106">Calcium</keyword>
<dbReference type="EMBL" id="BLLK01000038">
    <property type="protein sequence ID" value="GFH50065.1"/>
    <property type="molecule type" value="Genomic_DNA"/>
</dbReference>
<protein>
    <recommendedName>
        <fullName evidence="8">Laminin G domain-containing protein</fullName>
    </recommendedName>
</protein>
<dbReference type="Pfam" id="PF02210">
    <property type="entry name" value="Laminin_G_2"/>
    <property type="match status" value="1"/>
</dbReference>
<proteinExistence type="inferred from homology"/>
<dbReference type="InterPro" id="IPR013320">
    <property type="entry name" value="ConA-like_dom_sf"/>
</dbReference>